<dbReference type="InterPro" id="IPR036291">
    <property type="entry name" value="NAD(P)-bd_dom_sf"/>
</dbReference>
<keyword evidence="9" id="KW-1185">Reference proteome</keyword>
<proteinExistence type="inferred from homology"/>
<dbReference type="AlphaFoldDB" id="A0A1B9FVC4"/>
<dbReference type="CDD" id="cd05283">
    <property type="entry name" value="CAD1"/>
    <property type="match status" value="1"/>
</dbReference>
<keyword evidence="4" id="KW-0560">Oxidoreductase</keyword>
<evidence type="ECO:0000256" key="2">
    <source>
        <dbReference type="ARBA" id="ARBA00022723"/>
    </source>
</evidence>
<dbReference type="PROSITE" id="PS00059">
    <property type="entry name" value="ADH_ZINC"/>
    <property type="match status" value="1"/>
</dbReference>
<dbReference type="GeneID" id="30211453"/>
<dbReference type="InterPro" id="IPR047109">
    <property type="entry name" value="CAD-like"/>
</dbReference>
<evidence type="ECO:0000313" key="7">
    <source>
        <dbReference type="EMBL" id="OCF22714.1"/>
    </source>
</evidence>
<reference evidence="8" key="4">
    <citation type="submission" date="2024-02" db="EMBL/GenBank/DDBJ databases">
        <title>Comparative genomics of Cryptococcus and Kwoniella reveals pathogenesis evolution and contrasting modes of karyotype evolution via chromosome fusion or intercentromeric recombination.</title>
        <authorList>
            <person name="Coelho M.A."/>
            <person name="David-Palma M."/>
            <person name="Shea T."/>
            <person name="Bowers K."/>
            <person name="McGinley-Smith S."/>
            <person name="Mohammad A.W."/>
            <person name="Gnirke A."/>
            <person name="Yurkov A.M."/>
            <person name="Nowrousian M."/>
            <person name="Sun S."/>
            <person name="Cuomo C.A."/>
            <person name="Heitman J."/>
        </authorList>
    </citation>
    <scope>NUCLEOTIDE SEQUENCE</scope>
    <source>
        <strain evidence="8">CBS 10118</strain>
    </source>
</reference>
<dbReference type="Proteomes" id="UP000092730">
    <property type="component" value="Chromosome 7"/>
</dbReference>
<dbReference type="Pfam" id="PF00107">
    <property type="entry name" value="ADH_zinc_N"/>
    <property type="match status" value="1"/>
</dbReference>
<dbReference type="RefSeq" id="XP_019043784.1">
    <property type="nucleotide sequence ID" value="XM_019193661.1"/>
</dbReference>
<reference evidence="7" key="3">
    <citation type="submission" date="2014-01" db="EMBL/GenBank/DDBJ databases">
        <title>Evolution of pathogenesis and genome organization in the Tremellales.</title>
        <authorList>
            <person name="Cuomo C."/>
            <person name="Litvintseva A."/>
            <person name="Heitman J."/>
            <person name="Chen Y."/>
            <person name="Sun S."/>
            <person name="Springer D."/>
            <person name="Dromer F."/>
            <person name="Young S."/>
            <person name="Zeng Q."/>
            <person name="Chapman S."/>
            <person name="Gujja S."/>
            <person name="Saif S."/>
            <person name="Birren B."/>
        </authorList>
    </citation>
    <scope>NUCLEOTIDE SEQUENCE</scope>
    <source>
        <strain evidence="7">CBS 10118</strain>
    </source>
</reference>
<dbReference type="InterPro" id="IPR013149">
    <property type="entry name" value="ADH-like_C"/>
</dbReference>
<dbReference type="InterPro" id="IPR011032">
    <property type="entry name" value="GroES-like_sf"/>
</dbReference>
<dbReference type="SUPFAM" id="SSF50129">
    <property type="entry name" value="GroES-like"/>
    <property type="match status" value="1"/>
</dbReference>
<protein>
    <recommendedName>
        <fullName evidence="6">Enoyl reductase (ER) domain-containing protein</fullName>
    </recommendedName>
</protein>
<comment type="cofactor">
    <cofactor evidence="1 5">
        <name>Zn(2+)</name>
        <dbReference type="ChEBI" id="CHEBI:29105"/>
    </cofactor>
</comment>
<dbReference type="FunFam" id="3.40.50.720:FF:000022">
    <property type="entry name" value="Cinnamyl alcohol dehydrogenase"/>
    <property type="match status" value="1"/>
</dbReference>
<dbReference type="InterPro" id="IPR020843">
    <property type="entry name" value="ER"/>
</dbReference>
<dbReference type="OrthoDB" id="1879366at2759"/>
<name>A0A1B9FVC4_9TREE</name>
<keyword evidence="3 5" id="KW-0862">Zinc</keyword>
<evidence type="ECO:0000256" key="5">
    <source>
        <dbReference type="RuleBase" id="RU361277"/>
    </source>
</evidence>
<evidence type="ECO:0000256" key="4">
    <source>
        <dbReference type="ARBA" id="ARBA00023002"/>
    </source>
</evidence>
<dbReference type="Gene3D" id="3.40.50.720">
    <property type="entry name" value="NAD(P)-binding Rossmann-like Domain"/>
    <property type="match status" value="1"/>
</dbReference>
<comment type="similarity">
    <text evidence="5">Belongs to the zinc-containing alcohol dehydrogenase family.</text>
</comment>
<dbReference type="EMBL" id="KI894024">
    <property type="protein sequence ID" value="OCF22714.1"/>
    <property type="molecule type" value="Genomic_DNA"/>
</dbReference>
<sequence>MSSSDRNFEGWAGVDDRATKGGMVLKQFQPKPWDDNDIEVKVLYCGICGSDVHSLSGSWGPLDPSKPNICGHEIVGQVVQVGTKVDTSVKVGDYVGIGAQSDSCRQCEWCLNGEEEVCASITWTMNSPFQHGNAKAAGFISCGGFANYWRGPAQFAVKVPDGLDLGSVAPMLCGGITVYSPLEQYGAGTRAKRVGVIGIGGLGHYAVLFAKAMGAEVTAISRGTDKMEDAKKLGADKYIAMSEGIKGHENSVDLIICTINPDTLDVLPYMPLLRPHGTLCLVGIVRNPLSVPCFSLISGNRRVAGSNVGSPAAIGRMLQLVVDKKIESWVQRWSFNDINKALPAFEEGKPRFRFVMVNTENGGKL</sequence>
<dbReference type="Pfam" id="PF08240">
    <property type="entry name" value="ADH_N"/>
    <property type="match status" value="1"/>
</dbReference>
<dbReference type="InterPro" id="IPR013154">
    <property type="entry name" value="ADH-like_N"/>
</dbReference>
<evidence type="ECO:0000259" key="6">
    <source>
        <dbReference type="SMART" id="SM00829"/>
    </source>
</evidence>
<evidence type="ECO:0000256" key="3">
    <source>
        <dbReference type="ARBA" id="ARBA00022833"/>
    </source>
</evidence>
<feature type="domain" description="Enoyl reductase (ER)" evidence="6">
    <location>
        <begin position="21"/>
        <end position="356"/>
    </location>
</feature>
<evidence type="ECO:0000313" key="9">
    <source>
        <dbReference type="Proteomes" id="UP000092730"/>
    </source>
</evidence>
<keyword evidence="2 5" id="KW-0479">Metal-binding</keyword>
<dbReference type="GO" id="GO:0016616">
    <property type="term" value="F:oxidoreductase activity, acting on the CH-OH group of donors, NAD or NADP as acceptor"/>
    <property type="evidence" value="ECO:0007669"/>
    <property type="project" value="InterPro"/>
</dbReference>
<dbReference type="GO" id="GO:0008270">
    <property type="term" value="F:zinc ion binding"/>
    <property type="evidence" value="ECO:0007669"/>
    <property type="project" value="InterPro"/>
</dbReference>
<reference evidence="7" key="1">
    <citation type="submission" date="2013-07" db="EMBL/GenBank/DDBJ databases">
        <title>The Genome Sequence of Cryptococcus bestiolae CBS10118.</title>
        <authorList>
            <consortium name="The Broad Institute Genome Sequencing Platform"/>
            <person name="Cuomo C."/>
            <person name="Litvintseva A."/>
            <person name="Chen Y."/>
            <person name="Heitman J."/>
            <person name="Sun S."/>
            <person name="Springer D."/>
            <person name="Dromer F."/>
            <person name="Young S.K."/>
            <person name="Zeng Q."/>
            <person name="Gargeya S."/>
            <person name="Fitzgerald M."/>
            <person name="Abouelleil A."/>
            <person name="Alvarado L."/>
            <person name="Berlin A.M."/>
            <person name="Chapman S.B."/>
            <person name="Dewar J."/>
            <person name="Goldberg J."/>
            <person name="Griggs A."/>
            <person name="Gujja S."/>
            <person name="Hansen M."/>
            <person name="Howarth C."/>
            <person name="Imamovic A."/>
            <person name="Larimer J."/>
            <person name="McCowan C."/>
            <person name="Murphy C."/>
            <person name="Pearson M."/>
            <person name="Priest M."/>
            <person name="Roberts A."/>
            <person name="Saif S."/>
            <person name="Shea T."/>
            <person name="Sykes S."/>
            <person name="Wortman J."/>
            <person name="Nusbaum C."/>
            <person name="Birren B."/>
        </authorList>
    </citation>
    <scope>NUCLEOTIDE SEQUENCE [LARGE SCALE GENOMIC DNA]</scope>
    <source>
        <strain evidence="7">CBS 10118</strain>
    </source>
</reference>
<evidence type="ECO:0000313" key="8">
    <source>
        <dbReference type="EMBL" id="WVW86524.1"/>
    </source>
</evidence>
<organism evidence="7">
    <name type="scientific">Kwoniella bestiolae CBS 10118</name>
    <dbReference type="NCBI Taxonomy" id="1296100"/>
    <lineage>
        <taxon>Eukaryota</taxon>
        <taxon>Fungi</taxon>
        <taxon>Dikarya</taxon>
        <taxon>Basidiomycota</taxon>
        <taxon>Agaricomycotina</taxon>
        <taxon>Tremellomycetes</taxon>
        <taxon>Tremellales</taxon>
        <taxon>Cryptococcaceae</taxon>
        <taxon>Kwoniella</taxon>
    </lineage>
</organism>
<dbReference type="Gene3D" id="3.90.180.10">
    <property type="entry name" value="Medium-chain alcohol dehydrogenases, catalytic domain"/>
    <property type="match status" value="1"/>
</dbReference>
<gene>
    <name evidence="7" type="ORF">I302_07054</name>
    <name evidence="8" type="ORF">I302_108573</name>
</gene>
<dbReference type="InterPro" id="IPR002328">
    <property type="entry name" value="ADH_Zn_CS"/>
</dbReference>
<dbReference type="SMART" id="SM00829">
    <property type="entry name" value="PKS_ER"/>
    <property type="match status" value="1"/>
</dbReference>
<dbReference type="PANTHER" id="PTHR42683">
    <property type="entry name" value="ALDEHYDE REDUCTASE"/>
    <property type="match status" value="1"/>
</dbReference>
<dbReference type="STRING" id="1296100.A0A1B9FVC4"/>
<dbReference type="EMBL" id="CP144547">
    <property type="protein sequence ID" value="WVW86524.1"/>
    <property type="molecule type" value="Genomic_DNA"/>
</dbReference>
<reference evidence="8" key="2">
    <citation type="submission" date="2013-07" db="EMBL/GenBank/DDBJ databases">
        <authorList>
            <consortium name="The Broad Institute Genome Sequencing Platform"/>
            <person name="Cuomo C."/>
            <person name="Litvintseva A."/>
            <person name="Chen Y."/>
            <person name="Heitman J."/>
            <person name="Sun S."/>
            <person name="Springer D."/>
            <person name="Dromer F."/>
            <person name="Young S.K."/>
            <person name="Zeng Q."/>
            <person name="Gargeya S."/>
            <person name="Fitzgerald M."/>
            <person name="Abouelleil A."/>
            <person name="Alvarado L."/>
            <person name="Berlin A.M."/>
            <person name="Chapman S.B."/>
            <person name="Dewar J."/>
            <person name="Goldberg J."/>
            <person name="Griggs A."/>
            <person name="Gujja S."/>
            <person name="Hansen M."/>
            <person name="Howarth C."/>
            <person name="Imamovic A."/>
            <person name="Larimer J."/>
            <person name="McCowan C."/>
            <person name="Murphy C."/>
            <person name="Pearson M."/>
            <person name="Priest M."/>
            <person name="Roberts A."/>
            <person name="Saif S."/>
            <person name="Shea T."/>
            <person name="Sykes S."/>
            <person name="Wortman J."/>
            <person name="Nusbaum C."/>
            <person name="Birren B."/>
        </authorList>
    </citation>
    <scope>NUCLEOTIDE SEQUENCE</scope>
    <source>
        <strain evidence="8">CBS 10118</strain>
    </source>
</reference>
<dbReference type="VEuPathDB" id="FungiDB:I302_07054"/>
<dbReference type="KEGG" id="kbi:30211453"/>
<dbReference type="SUPFAM" id="SSF51735">
    <property type="entry name" value="NAD(P)-binding Rossmann-fold domains"/>
    <property type="match status" value="1"/>
</dbReference>
<accession>A0A1B9FVC4</accession>
<evidence type="ECO:0000256" key="1">
    <source>
        <dbReference type="ARBA" id="ARBA00001947"/>
    </source>
</evidence>